<proteinExistence type="inferred from homology"/>
<evidence type="ECO:0000256" key="2">
    <source>
        <dbReference type="ARBA" id="ARBA00023125"/>
    </source>
</evidence>
<keyword evidence="9" id="KW-1185">Reference proteome</keyword>
<dbReference type="GO" id="GO:0043565">
    <property type="term" value="F:sequence-specific DNA binding"/>
    <property type="evidence" value="ECO:0007669"/>
    <property type="project" value="InterPro"/>
</dbReference>
<reference evidence="8 9" key="1">
    <citation type="submission" date="2019-03" db="EMBL/GenBank/DDBJ databases">
        <authorList>
            <person name="Gaulin E."/>
            <person name="Dumas B."/>
        </authorList>
    </citation>
    <scope>NUCLEOTIDE SEQUENCE [LARGE SCALE GENOMIC DNA]</scope>
    <source>
        <strain evidence="8">CBS 568.67</strain>
    </source>
</reference>
<feature type="compositionally biased region" description="Basic and acidic residues" evidence="5">
    <location>
        <begin position="1"/>
        <end position="13"/>
    </location>
</feature>
<dbReference type="GO" id="GO:0003700">
    <property type="term" value="F:DNA-binding transcription factor activity"/>
    <property type="evidence" value="ECO:0007669"/>
    <property type="project" value="InterPro"/>
</dbReference>
<evidence type="ECO:0000256" key="4">
    <source>
        <dbReference type="RuleBase" id="RU004020"/>
    </source>
</evidence>
<evidence type="ECO:0000313" key="9">
    <source>
        <dbReference type="Proteomes" id="UP000332933"/>
    </source>
</evidence>
<dbReference type="InterPro" id="IPR036390">
    <property type="entry name" value="WH_DNA-bd_sf"/>
</dbReference>
<evidence type="ECO:0000313" key="7">
    <source>
        <dbReference type="EMBL" id="KAF0697228.1"/>
    </source>
</evidence>
<dbReference type="SMART" id="SM00415">
    <property type="entry name" value="HSF"/>
    <property type="match status" value="1"/>
</dbReference>
<keyword evidence="3" id="KW-0539">Nucleus</keyword>
<dbReference type="EMBL" id="CAADRA010005358">
    <property type="protein sequence ID" value="VFT88911.1"/>
    <property type="molecule type" value="Genomic_DNA"/>
</dbReference>
<dbReference type="SUPFAM" id="SSF46785">
    <property type="entry name" value="Winged helix' DNA-binding domain"/>
    <property type="match status" value="1"/>
</dbReference>
<evidence type="ECO:0000259" key="6">
    <source>
        <dbReference type="SMART" id="SM00415"/>
    </source>
</evidence>
<feature type="region of interest" description="Disordered" evidence="5">
    <location>
        <begin position="123"/>
        <end position="154"/>
    </location>
</feature>
<feature type="region of interest" description="Disordered" evidence="5">
    <location>
        <begin position="1"/>
        <end position="25"/>
    </location>
</feature>
<dbReference type="EMBL" id="VJMH01005337">
    <property type="protein sequence ID" value="KAF0697228.1"/>
    <property type="molecule type" value="Genomic_DNA"/>
</dbReference>
<evidence type="ECO:0000256" key="1">
    <source>
        <dbReference type="ARBA" id="ARBA00004123"/>
    </source>
</evidence>
<evidence type="ECO:0000256" key="5">
    <source>
        <dbReference type="SAM" id="MobiDB-lite"/>
    </source>
</evidence>
<name>A0A485KUK0_9STRA</name>
<comment type="subcellular location">
    <subcellularLocation>
        <location evidence="1">Nucleus</location>
    </subcellularLocation>
</comment>
<evidence type="ECO:0000313" key="8">
    <source>
        <dbReference type="EMBL" id="VFT88911.1"/>
    </source>
</evidence>
<feature type="domain" description="HSF-type DNA-binding" evidence="6">
    <location>
        <begin position="34"/>
        <end position="131"/>
    </location>
</feature>
<evidence type="ECO:0000256" key="3">
    <source>
        <dbReference type="ARBA" id="ARBA00023242"/>
    </source>
</evidence>
<organism evidence="8 9">
    <name type="scientific">Aphanomyces stellatus</name>
    <dbReference type="NCBI Taxonomy" id="120398"/>
    <lineage>
        <taxon>Eukaryota</taxon>
        <taxon>Sar</taxon>
        <taxon>Stramenopiles</taxon>
        <taxon>Oomycota</taxon>
        <taxon>Saprolegniomycetes</taxon>
        <taxon>Saprolegniales</taxon>
        <taxon>Verrucalvaceae</taxon>
        <taxon>Aphanomyces</taxon>
    </lineage>
</organism>
<dbReference type="PANTHER" id="PTHR10015:SF206">
    <property type="entry name" value="HSF-TYPE DNA-BINDING DOMAIN-CONTAINING PROTEIN"/>
    <property type="match status" value="1"/>
</dbReference>
<dbReference type="OrthoDB" id="70209at2759"/>
<dbReference type="InterPro" id="IPR036388">
    <property type="entry name" value="WH-like_DNA-bd_sf"/>
</dbReference>
<dbReference type="Proteomes" id="UP000332933">
    <property type="component" value="Unassembled WGS sequence"/>
</dbReference>
<comment type="similarity">
    <text evidence="4">Belongs to the HSF family.</text>
</comment>
<dbReference type="InterPro" id="IPR000232">
    <property type="entry name" value="HSF_DNA-bd"/>
</dbReference>
<dbReference type="GO" id="GO:0005634">
    <property type="term" value="C:nucleus"/>
    <property type="evidence" value="ECO:0007669"/>
    <property type="project" value="UniProtKB-SubCell"/>
</dbReference>
<dbReference type="AlphaFoldDB" id="A0A485KUK0"/>
<protein>
    <submittedName>
        <fullName evidence="8">Aste57867_12056 protein</fullName>
    </submittedName>
</protein>
<dbReference type="Pfam" id="PF00447">
    <property type="entry name" value="HSF_DNA-bind"/>
    <property type="match status" value="1"/>
</dbReference>
<dbReference type="Gene3D" id="1.10.10.10">
    <property type="entry name" value="Winged helix-like DNA-binding domain superfamily/Winged helix DNA-binding domain"/>
    <property type="match status" value="1"/>
</dbReference>
<sequence length="196" mass="22055">MDNEDKWPSKDEAMQPPGDNQGGALEDIQSIAEGTSTYLEKLYAMLEQCPEDVAGWTPNGTAFVVYNVEVLEATILPQFFKPIKFESFARHLNSYGFRKVKYVVNDATLYAFRHTKFMRGQSHEVHSIQRRRRRAKPAAAAAPDQPPTHEASMEAAGLNSDSLALMSEIVSRVHQLRHDMADTKAMVRTLTELDTL</sequence>
<accession>A0A485KUK0</accession>
<keyword evidence="2" id="KW-0238">DNA-binding</keyword>
<dbReference type="PANTHER" id="PTHR10015">
    <property type="entry name" value="HEAT SHOCK TRANSCRIPTION FACTOR"/>
    <property type="match status" value="1"/>
</dbReference>
<reference evidence="7" key="2">
    <citation type="submission" date="2019-06" db="EMBL/GenBank/DDBJ databases">
        <title>Genomics analysis of Aphanomyces spp. identifies a new class of oomycete effector associated with host adaptation.</title>
        <authorList>
            <person name="Gaulin E."/>
        </authorList>
    </citation>
    <scope>NUCLEOTIDE SEQUENCE</scope>
    <source>
        <strain evidence="7">CBS 578.67</strain>
    </source>
</reference>
<gene>
    <name evidence="8" type="primary">Aste57867_12056</name>
    <name evidence="7" type="ORF">As57867_012011</name>
    <name evidence="8" type="ORF">ASTE57867_12056</name>
</gene>